<accession>F4G2H7</accession>
<evidence type="ECO:0000313" key="1">
    <source>
        <dbReference type="EMBL" id="AEB95025.1"/>
    </source>
</evidence>
<dbReference type="Gene3D" id="3.60.110.10">
    <property type="entry name" value="Carbon-nitrogen hydrolase"/>
    <property type="match status" value="1"/>
</dbReference>
<keyword evidence="2" id="KW-1185">Reference proteome</keyword>
<gene>
    <name evidence="1" type="ordered locus">Mcup_0920</name>
</gene>
<sequence>MEDVVQNARKMSSMLEGAKRGVPGLDLMIFPEYSLQGFNPKKWLA</sequence>
<dbReference type="AlphaFoldDB" id="F4G2H7"/>
<dbReference type="EMBL" id="CP002656">
    <property type="protein sequence ID" value="AEB95025.1"/>
    <property type="molecule type" value="Genomic_DNA"/>
</dbReference>
<reference evidence="1 2" key="1">
    <citation type="journal article" date="2011" name="J. Bacteriol.">
        <title>Complete genome sequence of Metallosphaera cuprina, a metal sulfide-oxidizing archaeon from a hot spring.</title>
        <authorList>
            <person name="Liu L.J."/>
            <person name="You X.Y."/>
            <person name="Zheng H."/>
            <person name="Wang S."/>
            <person name="Jiang C.Y."/>
            <person name="Liu S.J."/>
        </authorList>
    </citation>
    <scope>NUCLEOTIDE SEQUENCE [LARGE SCALE GENOMIC DNA]</scope>
    <source>
        <strain evidence="1 2">Ar-4</strain>
    </source>
</reference>
<dbReference type="GO" id="GO:0016746">
    <property type="term" value="F:acyltransferase activity"/>
    <property type="evidence" value="ECO:0007669"/>
    <property type="project" value="UniProtKB-KW"/>
</dbReference>
<dbReference type="PATRIC" id="fig|1006006.8.peg.917"/>
<dbReference type="SUPFAM" id="SSF56317">
    <property type="entry name" value="Carbon-nitrogen hydrolase"/>
    <property type="match status" value="1"/>
</dbReference>
<dbReference type="KEGG" id="mcn:Mcup_0920"/>
<protein>
    <submittedName>
        <fullName evidence="1">Nitrilase/cyanide hydratase and apolipoprotein N-acyltransferase</fullName>
    </submittedName>
</protein>
<dbReference type="HOGENOM" id="CLU_3194482_0_0_2"/>
<proteinExistence type="predicted"/>
<dbReference type="OrthoDB" id="39312at2157"/>
<dbReference type="InterPro" id="IPR036526">
    <property type="entry name" value="C-N_Hydrolase_sf"/>
</dbReference>
<dbReference type="Proteomes" id="UP000007812">
    <property type="component" value="Chromosome"/>
</dbReference>
<name>F4G2H7_METCR</name>
<organism evidence="1 2">
    <name type="scientific">Metallosphaera cuprina (strain Ar-4)</name>
    <dbReference type="NCBI Taxonomy" id="1006006"/>
    <lineage>
        <taxon>Archaea</taxon>
        <taxon>Thermoproteota</taxon>
        <taxon>Thermoprotei</taxon>
        <taxon>Sulfolobales</taxon>
        <taxon>Sulfolobaceae</taxon>
        <taxon>Metallosphaera</taxon>
    </lineage>
</organism>
<evidence type="ECO:0000313" key="2">
    <source>
        <dbReference type="Proteomes" id="UP000007812"/>
    </source>
</evidence>